<evidence type="ECO:0000259" key="1">
    <source>
        <dbReference type="PROSITE" id="PS50011"/>
    </source>
</evidence>
<name>A0AAP0IRK5_9MAGN</name>
<sequence length="49" mass="5650">MIKFGIQLVKRDMQGLAYIHDGSIGMCHRDIKPQNLLVLLLILKFVIQK</sequence>
<organism evidence="2 3">
    <name type="scientific">Stephania cephalantha</name>
    <dbReference type="NCBI Taxonomy" id="152367"/>
    <lineage>
        <taxon>Eukaryota</taxon>
        <taxon>Viridiplantae</taxon>
        <taxon>Streptophyta</taxon>
        <taxon>Embryophyta</taxon>
        <taxon>Tracheophyta</taxon>
        <taxon>Spermatophyta</taxon>
        <taxon>Magnoliopsida</taxon>
        <taxon>Ranunculales</taxon>
        <taxon>Menispermaceae</taxon>
        <taxon>Menispermoideae</taxon>
        <taxon>Cissampelideae</taxon>
        <taxon>Stephania</taxon>
    </lineage>
</organism>
<evidence type="ECO:0000313" key="2">
    <source>
        <dbReference type="EMBL" id="KAK9119447.1"/>
    </source>
</evidence>
<reference evidence="2 3" key="1">
    <citation type="submission" date="2024-01" db="EMBL/GenBank/DDBJ databases">
        <title>Genome assemblies of Stephania.</title>
        <authorList>
            <person name="Yang L."/>
        </authorList>
    </citation>
    <scope>NUCLEOTIDE SEQUENCE [LARGE SCALE GENOMIC DNA]</scope>
    <source>
        <strain evidence="2">JXDWG</strain>
        <tissue evidence="2">Leaf</tissue>
    </source>
</reference>
<comment type="caution">
    <text evidence="2">The sequence shown here is derived from an EMBL/GenBank/DDBJ whole genome shotgun (WGS) entry which is preliminary data.</text>
</comment>
<evidence type="ECO:0000313" key="3">
    <source>
        <dbReference type="Proteomes" id="UP001419268"/>
    </source>
</evidence>
<dbReference type="InterPro" id="IPR000719">
    <property type="entry name" value="Prot_kinase_dom"/>
</dbReference>
<dbReference type="EMBL" id="JBBNAG010000007">
    <property type="protein sequence ID" value="KAK9119447.1"/>
    <property type="molecule type" value="Genomic_DNA"/>
</dbReference>
<feature type="domain" description="Protein kinase" evidence="1">
    <location>
        <begin position="1"/>
        <end position="49"/>
    </location>
</feature>
<dbReference type="SUPFAM" id="SSF56112">
    <property type="entry name" value="Protein kinase-like (PK-like)"/>
    <property type="match status" value="1"/>
</dbReference>
<keyword evidence="3" id="KW-1185">Reference proteome</keyword>
<dbReference type="PROSITE" id="PS50011">
    <property type="entry name" value="PROTEIN_KINASE_DOM"/>
    <property type="match status" value="1"/>
</dbReference>
<dbReference type="InterPro" id="IPR008271">
    <property type="entry name" value="Ser/Thr_kinase_AS"/>
</dbReference>
<dbReference type="GO" id="GO:0004672">
    <property type="term" value="F:protein kinase activity"/>
    <property type="evidence" value="ECO:0007669"/>
    <property type="project" value="InterPro"/>
</dbReference>
<gene>
    <name evidence="2" type="ORF">Scep_017540</name>
</gene>
<accession>A0AAP0IRK5</accession>
<proteinExistence type="predicted"/>
<dbReference type="PROSITE" id="PS00108">
    <property type="entry name" value="PROTEIN_KINASE_ST"/>
    <property type="match status" value="1"/>
</dbReference>
<protein>
    <recommendedName>
        <fullName evidence="1">Protein kinase domain-containing protein</fullName>
    </recommendedName>
</protein>
<dbReference type="GO" id="GO:0005524">
    <property type="term" value="F:ATP binding"/>
    <property type="evidence" value="ECO:0007669"/>
    <property type="project" value="InterPro"/>
</dbReference>
<dbReference type="Gene3D" id="1.10.510.10">
    <property type="entry name" value="Transferase(Phosphotransferase) domain 1"/>
    <property type="match status" value="1"/>
</dbReference>
<dbReference type="Proteomes" id="UP001419268">
    <property type="component" value="Unassembled WGS sequence"/>
</dbReference>
<dbReference type="InterPro" id="IPR011009">
    <property type="entry name" value="Kinase-like_dom_sf"/>
</dbReference>
<dbReference type="AlphaFoldDB" id="A0AAP0IRK5"/>